<feature type="chain" id="PRO_5012534402" description="Lipocalin-like domain-containing protein" evidence="1">
    <location>
        <begin position="20"/>
        <end position="154"/>
    </location>
</feature>
<protein>
    <recommendedName>
        <fullName evidence="4">Lipocalin-like domain-containing protein</fullName>
    </recommendedName>
</protein>
<keyword evidence="1" id="KW-0732">Signal</keyword>
<reference evidence="3" key="1">
    <citation type="submission" date="2017-06" db="EMBL/GenBank/DDBJ databases">
        <authorList>
            <person name="Varghese N."/>
            <person name="Submissions S."/>
        </authorList>
    </citation>
    <scope>NUCLEOTIDE SEQUENCE [LARGE SCALE GENOMIC DNA]</scope>
    <source>
        <strain evidence="3">NKM1</strain>
    </source>
</reference>
<dbReference type="AlphaFoldDB" id="A0A239GNY8"/>
<organism evidence="2 3">
    <name type="scientific">Pontibacter ummariensis</name>
    <dbReference type="NCBI Taxonomy" id="1610492"/>
    <lineage>
        <taxon>Bacteria</taxon>
        <taxon>Pseudomonadati</taxon>
        <taxon>Bacteroidota</taxon>
        <taxon>Cytophagia</taxon>
        <taxon>Cytophagales</taxon>
        <taxon>Hymenobacteraceae</taxon>
        <taxon>Pontibacter</taxon>
    </lineage>
</organism>
<evidence type="ECO:0000256" key="1">
    <source>
        <dbReference type="SAM" id="SignalP"/>
    </source>
</evidence>
<name>A0A239GNY8_9BACT</name>
<accession>A0A239GNY8</accession>
<sequence>MKKHSLLSCLILLFITACEKETATPDTADEVIKGEWTSLSITTNYYDANGKVVHQEVEGEGWVFKFDGQTAKMLVPSSSGQLSEILSGDYQVFEEKEKGYIQFRFNGNTSNPHEIMAISASKMTWVQNTVPVYQDESGEVVASKAIQTNEFIKK</sequence>
<dbReference type="PROSITE" id="PS51257">
    <property type="entry name" value="PROKAR_LIPOPROTEIN"/>
    <property type="match status" value="1"/>
</dbReference>
<dbReference type="RefSeq" id="WP_089319708.1">
    <property type="nucleotide sequence ID" value="NZ_FZOQ01000011.1"/>
</dbReference>
<evidence type="ECO:0008006" key="4">
    <source>
        <dbReference type="Google" id="ProtNLM"/>
    </source>
</evidence>
<dbReference type="OrthoDB" id="893803at2"/>
<evidence type="ECO:0000313" key="3">
    <source>
        <dbReference type="Proteomes" id="UP000198432"/>
    </source>
</evidence>
<proteinExistence type="predicted"/>
<keyword evidence="3" id="KW-1185">Reference proteome</keyword>
<feature type="signal peptide" evidence="1">
    <location>
        <begin position="1"/>
        <end position="19"/>
    </location>
</feature>
<dbReference type="EMBL" id="FZOQ01000011">
    <property type="protein sequence ID" value="SNS70691.1"/>
    <property type="molecule type" value="Genomic_DNA"/>
</dbReference>
<evidence type="ECO:0000313" key="2">
    <source>
        <dbReference type="EMBL" id="SNS70691.1"/>
    </source>
</evidence>
<dbReference type="Proteomes" id="UP000198432">
    <property type="component" value="Unassembled WGS sequence"/>
</dbReference>
<gene>
    <name evidence="2" type="ORF">SAMN06296052_111154</name>
</gene>